<comment type="subcellular location">
    <subcellularLocation>
        <location evidence="1">Membrane</location>
        <topology evidence="1">Multi-pass membrane protein</topology>
    </subcellularLocation>
</comment>
<gene>
    <name evidence="7" type="ORF">BCR35DRAFT_304766</name>
</gene>
<feature type="compositionally biased region" description="Basic and acidic residues" evidence="5">
    <location>
        <begin position="449"/>
        <end position="477"/>
    </location>
</feature>
<name>A0A1Y2F8W2_9BASI</name>
<dbReference type="PANTHER" id="PTHR23423">
    <property type="entry name" value="ORGANIC SOLUTE TRANSPORTER-RELATED"/>
    <property type="match status" value="1"/>
</dbReference>
<feature type="transmembrane region" description="Helical" evidence="6">
    <location>
        <begin position="273"/>
        <end position="294"/>
    </location>
</feature>
<dbReference type="AlphaFoldDB" id="A0A1Y2F8W2"/>
<keyword evidence="3 6" id="KW-1133">Transmembrane helix</keyword>
<accession>A0A1Y2F8W2</accession>
<protein>
    <submittedName>
        <fullName evidence="7">Organic solute transporter Ostalpha-domain-containing protein</fullName>
    </submittedName>
</protein>
<feature type="transmembrane region" description="Helical" evidence="6">
    <location>
        <begin position="201"/>
        <end position="220"/>
    </location>
</feature>
<evidence type="ECO:0000256" key="3">
    <source>
        <dbReference type="ARBA" id="ARBA00022989"/>
    </source>
</evidence>
<keyword evidence="8" id="KW-1185">Reference proteome</keyword>
<evidence type="ECO:0000256" key="6">
    <source>
        <dbReference type="SAM" id="Phobius"/>
    </source>
</evidence>
<feature type="transmembrane region" description="Helical" evidence="6">
    <location>
        <begin position="101"/>
        <end position="119"/>
    </location>
</feature>
<dbReference type="Pfam" id="PF03619">
    <property type="entry name" value="Solute_trans_a"/>
    <property type="match status" value="1"/>
</dbReference>
<feature type="transmembrane region" description="Helical" evidence="6">
    <location>
        <begin position="232"/>
        <end position="253"/>
    </location>
</feature>
<dbReference type="SMART" id="SM01417">
    <property type="entry name" value="Solute_trans_a"/>
    <property type="match status" value="1"/>
</dbReference>
<evidence type="ECO:0000256" key="1">
    <source>
        <dbReference type="ARBA" id="ARBA00004141"/>
    </source>
</evidence>
<dbReference type="STRING" id="106004.A0A1Y2F8W2"/>
<dbReference type="OrthoDB" id="5348404at2759"/>
<evidence type="ECO:0000256" key="5">
    <source>
        <dbReference type="SAM" id="MobiDB-lite"/>
    </source>
</evidence>
<evidence type="ECO:0000313" key="8">
    <source>
        <dbReference type="Proteomes" id="UP000193467"/>
    </source>
</evidence>
<feature type="compositionally biased region" description="Gly residues" evidence="5">
    <location>
        <begin position="483"/>
        <end position="493"/>
    </location>
</feature>
<feature type="compositionally biased region" description="Polar residues" evidence="5">
    <location>
        <begin position="385"/>
        <end position="396"/>
    </location>
</feature>
<sequence>MVLLGNHTCEAINDAELDQEAFWNGRWDAHKVGWVIAGATAAVSTVISLFTVFMHARNYYRPKEQRQIMRILLMPPVYAVISFFSYRYFRSYTYYSLAEVVYESLVLAAFLMLLLQYIGDSTADQKKVLMEKEKRSIPFPFCCIRFRPSKPYFTHALKWSVLQYSLLRPLISLAGVITNALDLYCPTGYSVYFSAVYLDSLDFVSISVALYGLIVFYALVKDRLKGQSPLAKFLGIKGIVMITFYQGFIFGVLSDYGVIKATDYWTATNVADGLQALCTCCEMVGFSALFLWAFSWKSYKEMRPEGAPSTSVFWAVLDSFNYSDFLVEGWRGIVFTIRYILNKPGTHSKHFKNKTSPGLDLDVALGGSGEKGDSPDGSPRPMAQRTMTWGSQGGQAETQIPVAAFGRRSVDSGRGAGENRRSWEAGLAGYGYDDQPYASGTAVGGPTQQRDREERPMEQAYQMDRRESEEGAQREPQHPYARGAGGGGYGQAK</sequence>
<feature type="region of interest" description="Disordered" evidence="5">
    <location>
        <begin position="433"/>
        <end position="493"/>
    </location>
</feature>
<dbReference type="Proteomes" id="UP000193467">
    <property type="component" value="Unassembled WGS sequence"/>
</dbReference>
<dbReference type="InterPro" id="IPR005178">
    <property type="entry name" value="Ostalpha/TMEM184C"/>
</dbReference>
<organism evidence="7 8">
    <name type="scientific">Leucosporidium creatinivorum</name>
    <dbReference type="NCBI Taxonomy" id="106004"/>
    <lineage>
        <taxon>Eukaryota</taxon>
        <taxon>Fungi</taxon>
        <taxon>Dikarya</taxon>
        <taxon>Basidiomycota</taxon>
        <taxon>Pucciniomycotina</taxon>
        <taxon>Microbotryomycetes</taxon>
        <taxon>Leucosporidiales</taxon>
        <taxon>Leucosporidium</taxon>
    </lineage>
</organism>
<feature type="region of interest" description="Disordered" evidence="5">
    <location>
        <begin position="362"/>
        <end position="396"/>
    </location>
</feature>
<evidence type="ECO:0000256" key="2">
    <source>
        <dbReference type="ARBA" id="ARBA00022692"/>
    </source>
</evidence>
<dbReference type="EMBL" id="MCGR01000027">
    <property type="protein sequence ID" value="ORY79345.1"/>
    <property type="molecule type" value="Genomic_DNA"/>
</dbReference>
<dbReference type="InParanoid" id="A0A1Y2F8W2"/>
<comment type="caution">
    <text evidence="7">The sequence shown here is derived from an EMBL/GenBank/DDBJ whole genome shotgun (WGS) entry which is preliminary data.</text>
</comment>
<evidence type="ECO:0000256" key="4">
    <source>
        <dbReference type="ARBA" id="ARBA00023136"/>
    </source>
</evidence>
<reference evidence="7 8" key="1">
    <citation type="submission" date="2016-07" db="EMBL/GenBank/DDBJ databases">
        <title>Pervasive Adenine N6-methylation of Active Genes in Fungi.</title>
        <authorList>
            <consortium name="DOE Joint Genome Institute"/>
            <person name="Mondo S.J."/>
            <person name="Dannebaum R.O."/>
            <person name="Kuo R.C."/>
            <person name="Labutti K."/>
            <person name="Haridas S."/>
            <person name="Kuo A."/>
            <person name="Salamov A."/>
            <person name="Ahrendt S.R."/>
            <person name="Lipzen A."/>
            <person name="Sullivan W."/>
            <person name="Andreopoulos W.B."/>
            <person name="Clum A."/>
            <person name="Lindquist E."/>
            <person name="Daum C."/>
            <person name="Ramamoorthy G.K."/>
            <person name="Gryganskyi A."/>
            <person name="Culley D."/>
            <person name="Magnuson J.K."/>
            <person name="James T.Y."/>
            <person name="O'Malley M.A."/>
            <person name="Stajich J.E."/>
            <person name="Spatafora J.W."/>
            <person name="Visel A."/>
            <person name="Grigoriev I.V."/>
        </authorList>
    </citation>
    <scope>NUCLEOTIDE SEQUENCE [LARGE SCALE GENOMIC DNA]</scope>
    <source>
        <strain evidence="7 8">62-1032</strain>
    </source>
</reference>
<keyword evidence="2 6" id="KW-0812">Transmembrane</keyword>
<feature type="transmembrane region" description="Helical" evidence="6">
    <location>
        <begin position="32"/>
        <end position="56"/>
    </location>
</feature>
<keyword evidence="4 6" id="KW-0472">Membrane</keyword>
<proteinExistence type="predicted"/>
<feature type="transmembrane region" description="Helical" evidence="6">
    <location>
        <begin position="68"/>
        <end position="89"/>
    </location>
</feature>
<evidence type="ECO:0000313" key="7">
    <source>
        <dbReference type="EMBL" id="ORY79345.1"/>
    </source>
</evidence>
<dbReference type="GO" id="GO:0016020">
    <property type="term" value="C:membrane"/>
    <property type="evidence" value="ECO:0007669"/>
    <property type="project" value="UniProtKB-SubCell"/>
</dbReference>